<accession>A0AAV5U2M1</accession>
<name>A0AAV5U2M1_9BILA</name>
<dbReference type="EMBL" id="BTSX01000005">
    <property type="protein sequence ID" value="GMT00429.1"/>
    <property type="molecule type" value="Genomic_DNA"/>
</dbReference>
<comment type="caution">
    <text evidence="3">The sequence shown here is derived from an EMBL/GenBank/DDBJ whole genome shotgun (WGS) entry which is preliminary data.</text>
</comment>
<dbReference type="Proteomes" id="UP001432027">
    <property type="component" value="Unassembled WGS sequence"/>
</dbReference>
<sequence length="65" mass="7716">MWRGVWLLYCLFIDRLLSSDSDMELRDFKDISMTSGRRFSPFKLESTNDQDNRLDRTTTSIPHIS</sequence>
<feature type="signal peptide" evidence="2">
    <location>
        <begin position="1"/>
        <end position="18"/>
    </location>
</feature>
<keyword evidence="4" id="KW-1185">Reference proteome</keyword>
<evidence type="ECO:0000313" key="3">
    <source>
        <dbReference type="EMBL" id="GMT00429.1"/>
    </source>
</evidence>
<feature type="chain" id="PRO_5043316171" evidence="2">
    <location>
        <begin position="19"/>
        <end position="65"/>
    </location>
</feature>
<proteinExistence type="predicted"/>
<reference evidence="3" key="1">
    <citation type="submission" date="2023-10" db="EMBL/GenBank/DDBJ databases">
        <title>Genome assembly of Pristionchus species.</title>
        <authorList>
            <person name="Yoshida K."/>
            <person name="Sommer R.J."/>
        </authorList>
    </citation>
    <scope>NUCLEOTIDE SEQUENCE</scope>
    <source>
        <strain evidence="3">RS0144</strain>
    </source>
</reference>
<evidence type="ECO:0000256" key="2">
    <source>
        <dbReference type="SAM" id="SignalP"/>
    </source>
</evidence>
<feature type="region of interest" description="Disordered" evidence="1">
    <location>
        <begin position="41"/>
        <end position="65"/>
    </location>
</feature>
<organism evidence="3 4">
    <name type="scientific">Pristionchus entomophagus</name>
    <dbReference type="NCBI Taxonomy" id="358040"/>
    <lineage>
        <taxon>Eukaryota</taxon>
        <taxon>Metazoa</taxon>
        <taxon>Ecdysozoa</taxon>
        <taxon>Nematoda</taxon>
        <taxon>Chromadorea</taxon>
        <taxon>Rhabditida</taxon>
        <taxon>Rhabditina</taxon>
        <taxon>Diplogasteromorpha</taxon>
        <taxon>Diplogasteroidea</taxon>
        <taxon>Neodiplogasteridae</taxon>
        <taxon>Pristionchus</taxon>
    </lineage>
</organism>
<evidence type="ECO:0000256" key="1">
    <source>
        <dbReference type="SAM" id="MobiDB-lite"/>
    </source>
</evidence>
<protein>
    <submittedName>
        <fullName evidence="3">Uncharacterized protein</fullName>
    </submittedName>
</protein>
<feature type="non-terminal residue" evidence="3">
    <location>
        <position position="65"/>
    </location>
</feature>
<dbReference type="AlphaFoldDB" id="A0AAV5U2M1"/>
<evidence type="ECO:0000313" key="4">
    <source>
        <dbReference type="Proteomes" id="UP001432027"/>
    </source>
</evidence>
<keyword evidence="2" id="KW-0732">Signal</keyword>
<gene>
    <name evidence="3" type="ORF">PENTCL1PPCAC_22603</name>
</gene>